<dbReference type="EMBL" id="FOBW01000010">
    <property type="protein sequence ID" value="SEN24003.1"/>
    <property type="molecule type" value="Genomic_DNA"/>
</dbReference>
<dbReference type="OrthoDB" id="9800296at2"/>
<keyword evidence="2" id="KW-1185">Reference proteome</keyword>
<accession>A0A1H8EWY8</accession>
<evidence type="ECO:0000313" key="1">
    <source>
        <dbReference type="EMBL" id="SEN24003.1"/>
    </source>
</evidence>
<protein>
    <recommendedName>
        <fullName evidence="3">Cytoplasmic protein</fullName>
    </recommendedName>
</protein>
<dbReference type="AlphaFoldDB" id="A0A1H8EWY8"/>
<reference evidence="2" key="1">
    <citation type="submission" date="2016-10" db="EMBL/GenBank/DDBJ databases">
        <authorList>
            <person name="Varghese N."/>
            <person name="Submissions S."/>
        </authorList>
    </citation>
    <scope>NUCLEOTIDE SEQUENCE [LARGE SCALE GENOMIC DNA]</scope>
    <source>
        <strain evidence="2">B48,IBRC-M 10115,DSM 25386,CECT 8001</strain>
    </source>
</reference>
<name>A0A1H8EWY8_9BACI</name>
<gene>
    <name evidence="1" type="ORF">SAMN05192533_110136</name>
</gene>
<sequence>MKKELAEAHRFSSQNRNELTKDHVCGCFHCLKIFHPREIDEWVDNGETAICPYCGIDSIIGESSGVPINVGFLRELQKVWF</sequence>
<evidence type="ECO:0000313" key="2">
    <source>
        <dbReference type="Proteomes" id="UP000198553"/>
    </source>
</evidence>
<evidence type="ECO:0008006" key="3">
    <source>
        <dbReference type="Google" id="ProtNLM"/>
    </source>
</evidence>
<organism evidence="1 2">
    <name type="scientific">Mesobacillus persicus</name>
    <dbReference type="NCBI Taxonomy" id="930146"/>
    <lineage>
        <taxon>Bacteria</taxon>
        <taxon>Bacillati</taxon>
        <taxon>Bacillota</taxon>
        <taxon>Bacilli</taxon>
        <taxon>Bacillales</taxon>
        <taxon>Bacillaceae</taxon>
        <taxon>Mesobacillus</taxon>
    </lineage>
</organism>
<proteinExistence type="predicted"/>
<dbReference type="Proteomes" id="UP000198553">
    <property type="component" value="Unassembled WGS sequence"/>
</dbReference>
<dbReference type="RefSeq" id="WP_090747242.1">
    <property type="nucleotide sequence ID" value="NZ_FOBW01000010.1"/>
</dbReference>